<dbReference type="Proteomes" id="UP000000362">
    <property type="component" value="Chromosome"/>
</dbReference>
<reference evidence="1 2" key="1">
    <citation type="journal article" date="2006" name="Proc. Natl. Acad. Sci. U.S.A.">
        <title>Comparative genomics of the lactic acid bacteria.</title>
        <authorList>
            <person name="Makarova K."/>
            <person name="Slesarev A."/>
            <person name="Wolf Y."/>
            <person name="Sorokin A."/>
            <person name="Mirkin B."/>
            <person name="Koonin E."/>
            <person name="Pavlov A."/>
            <person name="Pavlova N."/>
            <person name="Karamychev V."/>
            <person name="Polouchine N."/>
            <person name="Shakhova V."/>
            <person name="Grigoriev I."/>
            <person name="Lou Y."/>
            <person name="Rohksar D."/>
            <person name="Lucas S."/>
            <person name="Huang K."/>
            <person name="Goodstein D.M."/>
            <person name="Hawkins T."/>
            <person name="Plengvidhya V."/>
            <person name="Welker D."/>
            <person name="Hughes J."/>
            <person name="Goh Y."/>
            <person name="Benson A."/>
            <person name="Baldwin K."/>
            <person name="Lee J.H."/>
            <person name="Diaz-Muniz I."/>
            <person name="Dosti B."/>
            <person name="Smeianov V."/>
            <person name="Wechter W."/>
            <person name="Barabote R."/>
            <person name="Lorca G."/>
            <person name="Altermann E."/>
            <person name="Barrangou R."/>
            <person name="Ganesan B."/>
            <person name="Xie Y."/>
            <person name="Rawsthorne H."/>
            <person name="Tamir D."/>
            <person name="Parker C."/>
            <person name="Breidt F."/>
            <person name="Broadbent J."/>
            <person name="Hutkins R."/>
            <person name="O'Sullivan D."/>
            <person name="Steele J."/>
            <person name="Unlu G."/>
            <person name="Saier M."/>
            <person name="Klaenhammer T."/>
            <person name="Richardson P."/>
            <person name="Kozyavkin S."/>
            <person name="Weimer B."/>
            <person name="Mills D."/>
        </authorList>
    </citation>
    <scope>NUCLEOTIDE SEQUENCE [LARGE SCALE GENOMIC DNA]</scope>
    <source>
        <strain evidence="2">ATCC 8293 / DSM 20343 / BCRC 11652 / CCM 1803 / JCM 6124 / NCDO 523 / NBRC 100496 / NCIMB 8023 / NCTC 12954 / NRRL B-1118 / 37Y</strain>
    </source>
</reference>
<accession>Q03VM7</accession>
<evidence type="ECO:0000313" key="2">
    <source>
        <dbReference type="Proteomes" id="UP000000362"/>
    </source>
</evidence>
<dbReference type="KEGG" id="lme:LEUM_1653"/>
<proteinExistence type="predicted"/>
<dbReference type="AlphaFoldDB" id="Q03VM7"/>
<dbReference type="HOGENOM" id="CLU_2273907_0_0_9"/>
<protein>
    <submittedName>
        <fullName evidence="1">Uncharacterized protein</fullName>
    </submittedName>
</protein>
<dbReference type="eggNOG" id="ENOG50313IE">
    <property type="taxonomic scope" value="Bacteria"/>
</dbReference>
<keyword evidence="2" id="KW-1185">Reference proteome</keyword>
<gene>
    <name evidence="1" type="ordered locus">LEUM_1653</name>
</gene>
<dbReference type="GeneID" id="29577261"/>
<name>Q03VM7_LEUMM</name>
<sequence length="102" mass="11338">MNDAVNIFLCKDKMDVIASMISYADNQKRLGENVKSIRSRATVVVNGSWVTKFVSSPKALDGMHVREITVSTRMSTAGELSKLKDMLNMARQGRIAMKNAQM</sequence>
<organism evidence="1 2">
    <name type="scientific">Leuconostoc mesenteroides subsp. mesenteroides (strain ATCC 8293 / DSM 20343 / BCRC 11652 / CCM 1803 / JCM 6124 / NCDO 523 / NBRC 100496 / NCIMB 8023 / NCTC 12954 / NRRL B-1118 / 37Y)</name>
    <dbReference type="NCBI Taxonomy" id="203120"/>
    <lineage>
        <taxon>Bacteria</taxon>
        <taxon>Bacillati</taxon>
        <taxon>Bacillota</taxon>
        <taxon>Bacilli</taxon>
        <taxon>Lactobacillales</taxon>
        <taxon>Lactobacillaceae</taxon>
        <taxon>Leuconostoc</taxon>
    </lineage>
</organism>
<dbReference type="EMBL" id="CP000414">
    <property type="protein sequence ID" value="ABJ62745.1"/>
    <property type="molecule type" value="Genomic_DNA"/>
</dbReference>
<dbReference type="RefSeq" id="WP_011680291.1">
    <property type="nucleotide sequence ID" value="NC_008531.1"/>
</dbReference>
<dbReference type="EnsemblBacteria" id="ABJ62745">
    <property type="protein sequence ID" value="ABJ62745"/>
    <property type="gene ID" value="LEUM_1653"/>
</dbReference>
<evidence type="ECO:0000313" key="1">
    <source>
        <dbReference type="EMBL" id="ABJ62745.1"/>
    </source>
</evidence>